<gene>
    <name evidence="1" type="ORF">QBC40DRAFT_300732</name>
</gene>
<organism evidence="1 2">
    <name type="scientific">Triangularia verruculosa</name>
    <dbReference type="NCBI Taxonomy" id="2587418"/>
    <lineage>
        <taxon>Eukaryota</taxon>
        <taxon>Fungi</taxon>
        <taxon>Dikarya</taxon>
        <taxon>Ascomycota</taxon>
        <taxon>Pezizomycotina</taxon>
        <taxon>Sordariomycetes</taxon>
        <taxon>Sordariomycetidae</taxon>
        <taxon>Sordariales</taxon>
        <taxon>Podosporaceae</taxon>
        <taxon>Triangularia</taxon>
    </lineage>
</organism>
<evidence type="ECO:0000313" key="2">
    <source>
        <dbReference type="Proteomes" id="UP001303160"/>
    </source>
</evidence>
<accession>A0AAN6X874</accession>
<proteinExistence type="predicted"/>
<name>A0AAN6X874_9PEZI</name>
<sequence>MPDPCAPCPSHGPPLLLSVGFILSRWKLQKLLQGSFDHDVMVVFQRRLASFGRKGPDRAALARAGAQPRHFLMMFDGSRKTKAEWGLTHRVKLHECRPLSRPIIGPPCETRARFTRFTRFPSPHHRLASGVILSFSSGQPASQPGQVFYACARKQTGSVSGRATARGFFHGRRMALFIHFSGLCAVRNSGGGASGKSVTTMPPRFCSLRCRGRSSAPTHLQPNIDGFCWSSPSIIANRQIRSRMGAI</sequence>
<evidence type="ECO:0000313" key="1">
    <source>
        <dbReference type="EMBL" id="KAK4195904.1"/>
    </source>
</evidence>
<reference evidence="1" key="1">
    <citation type="journal article" date="2023" name="Mol. Phylogenet. Evol.">
        <title>Genome-scale phylogeny and comparative genomics of the fungal order Sordariales.</title>
        <authorList>
            <person name="Hensen N."/>
            <person name="Bonometti L."/>
            <person name="Westerberg I."/>
            <person name="Brannstrom I.O."/>
            <person name="Guillou S."/>
            <person name="Cros-Aarteil S."/>
            <person name="Calhoun S."/>
            <person name="Haridas S."/>
            <person name="Kuo A."/>
            <person name="Mondo S."/>
            <person name="Pangilinan J."/>
            <person name="Riley R."/>
            <person name="LaButti K."/>
            <person name="Andreopoulos B."/>
            <person name="Lipzen A."/>
            <person name="Chen C."/>
            <person name="Yan M."/>
            <person name="Daum C."/>
            <person name="Ng V."/>
            <person name="Clum A."/>
            <person name="Steindorff A."/>
            <person name="Ohm R.A."/>
            <person name="Martin F."/>
            <person name="Silar P."/>
            <person name="Natvig D.O."/>
            <person name="Lalanne C."/>
            <person name="Gautier V."/>
            <person name="Ament-Velasquez S.L."/>
            <person name="Kruys A."/>
            <person name="Hutchinson M.I."/>
            <person name="Powell A.J."/>
            <person name="Barry K."/>
            <person name="Miller A.N."/>
            <person name="Grigoriev I.V."/>
            <person name="Debuchy R."/>
            <person name="Gladieux P."/>
            <person name="Hiltunen Thoren M."/>
            <person name="Johannesson H."/>
        </authorList>
    </citation>
    <scope>NUCLEOTIDE SEQUENCE</scope>
    <source>
        <strain evidence="1">CBS 315.58</strain>
    </source>
</reference>
<dbReference type="AlphaFoldDB" id="A0AAN6X874"/>
<dbReference type="EMBL" id="MU863998">
    <property type="protein sequence ID" value="KAK4195904.1"/>
    <property type="molecule type" value="Genomic_DNA"/>
</dbReference>
<comment type="caution">
    <text evidence="1">The sequence shown here is derived from an EMBL/GenBank/DDBJ whole genome shotgun (WGS) entry which is preliminary data.</text>
</comment>
<dbReference type="Proteomes" id="UP001303160">
    <property type="component" value="Unassembled WGS sequence"/>
</dbReference>
<keyword evidence="2" id="KW-1185">Reference proteome</keyword>
<reference evidence="1" key="2">
    <citation type="submission" date="2023-05" db="EMBL/GenBank/DDBJ databases">
        <authorList>
            <consortium name="Lawrence Berkeley National Laboratory"/>
            <person name="Steindorff A."/>
            <person name="Hensen N."/>
            <person name="Bonometti L."/>
            <person name="Westerberg I."/>
            <person name="Brannstrom I.O."/>
            <person name="Guillou S."/>
            <person name="Cros-Aarteil S."/>
            <person name="Calhoun S."/>
            <person name="Haridas S."/>
            <person name="Kuo A."/>
            <person name="Mondo S."/>
            <person name="Pangilinan J."/>
            <person name="Riley R."/>
            <person name="Labutti K."/>
            <person name="Andreopoulos B."/>
            <person name="Lipzen A."/>
            <person name="Chen C."/>
            <person name="Yanf M."/>
            <person name="Daum C."/>
            <person name="Ng V."/>
            <person name="Clum A."/>
            <person name="Ohm R."/>
            <person name="Martin F."/>
            <person name="Silar P."/>
            <person name="Natvig D."/>
            <person name="Lalanne C."/>
            <person name="Gautier V."/>
            <person name="Ament-Velasquez S.L."/>
            <person name="Kruys A."/>
            <person name="Hutchinson M.I."/>
            <person name="Powell A.J."/>
            <person name="Barry K."/>
            <person name="Miller A.N."/>
            <person name="Grigoriev I.V."/>
            <person name="Debuchy R."/>
            <person name="Gladieux P."/>
            <person name="Thoren M.H."/>
            <person name="Johannesson H."/>
        </authorList>
    </citation>
    <scope>NUCLEOTIDE SEQUENCE</scope>
    <source>
        <strain evidence="1">CBS 315.58</strain>
    </source>
</reference>
<protein>
    <submittedName>
        <fullName evidence="1">Uncharacterized protein</fullName>
    </submittedName>
</protein>